<evidence type="ECO:0000256" key="2">
    <source>
        <dbReference type="SAM" id="SignalP"/>
    </source>
</evidence>
<evidence type="ECO:0000313" key="5">
    <source>
        <dbReference type="Proteomes" id="UP000035955"/>
    </source>
</evidence>
<dbReference type="InterPro" id="IPR029058">
    <property type="entry name" value="AB_hydrolase_fold"/>
</dbReference>
<keyword evidence="1" id="KW-0378">Hydrolase</keyword>
<accession>A0A0J6SZ99</accession>
<name>A0A0J6SZ99_9HYPH</name>
<proteinExistence type="predicted"/>
<feature type="chain" id="PRO_5005282240" description="Dienelactone hydrolase domain-containing protein" evidence="2">
    <location>
        <begin position="29"/>
        <end position="333"/>
    </location>
</feature>
<evidence type="ECO:0000259" key="3">
    <source>
        <dbReference type="Pfam" id="PF01738"/>
    </source>
</evidence>
<dbReference type="Pfam" id="PF01738">
    <property type="entry name" value="DLH"/>
    <property type="match status" value="1"/>
</dbReference>
<comment type="caution">
    <text evidence="4">The sequence shown here is derived from an EMBL/GenBank/DDBJ whole genome shotgun (WGS) entry which is preliminary data.</text>
</comment>
<dbReference type="InterPro" id="IPR002925">
    <property type="entry name" value="Dienelactn_hydro"/>
</dbReference>
<dbReference type="PANTHER" id="PTHR22946">
    <property type="entry name" value="DIENELACTONE HYDROLASE DOMAIN-CONTAINING PROTEIN-RELATED"/>
    <property type="match status" value="1"/>
</dbReference>
<dbReference type="AlphaFoldDB" id="A0A0J6SZ99"/>
<dbReference type="Proteomes" id="UP000035955">
    <property type="component" value="Unassembled WGS sequence"/>
</dbReference>
<gene>
    <name evidence="4" type="ORF">VQ02_10795</name>
</gene>
<dbReference type="InterPro" id="IPR050261">
    <property type="entry name" value="FrsA_esterase"/>
</dbReference>
<evidence type="ECO:0000256" key="1">
    <source>
        <dbReference type="ARBA" id="ARBA00022801"/>
    </source>
</evidence>
<organism evidence="4 5">
    <name type="scientific">Methylobacterium variabile</name>
    <dbReference type="NCBI Taxonomy" id="298794"/>
    <lineage>
        <taxon>Bacteria</taxon>
        <taxon>Pseudomonadati</taxon>
        <taxon>Pseudomonadota</taxon>
        <taxon>Alphaproteobacteria</taxon>
        <taxon>Hyphomicrobiales</taxon>
        <taxon>Methylobacteriaceae</taxon>
        <taxon>Methylobacterium</taxon>
    </lineage>
</organism>
<dbReference type="Gene3D" id="3.40.50.1820">
    <property type="entry name" value="alpha/beta hydrolase"/>
    <property type="match status" value="1"/>
</dbReference>
<dbReference type="GO" id="GO:0052689">
    <property type="term" value="F:carboxylic ester hydrolase activity"/>
    <property type="evidence" value="ECO:0007669"/>
    <property type="project" value="UniProtKB-ARBA"/>
</dbReference>
<dbReference type="EMBL" id="LABY01000064">
    <property type="protein sequence ID" value="KMO39039.1"/>
    <property type="molecule type" value="Genomic_DNA"/>
</dbReference>
<keyword evidence="2" id="KW-0732">Signal</keyword>
<feature type="domain" description="Dienelactone hydrolase" evidence="3">
    <location>
        <begin position="74"/>
        <end position="272"/>
    </location>
</feature>
<keyword evidence="5" id="KW-1185">Reference proteome</keyword>
<dbReference type="OrthoDB" id="3647650at2"/>
<dbReference type="PATRIC" id="fig|298794.3.peg.6779"/>
<evidence type="ECO:0000313" key="4">
    <source>
        <dbReference type="EMBL" id="KMO39039.1"/>
    </source>
</evidence>
<feature type="signal peptide" evidence="2">
    <location>
        <begin position="1"/>
        <end position="28"/>
    </location>
</feature>
<dbReference type="PANTHER" id="PTHR22946:SF9">
    <property type="entry name" value="POLYKETIDE TRANSFERASE AF380"/>
    <property type="match status" value="1"/>
</dbReference>
<protein>
    <recommendedName>
        <fullName evidence="3">Dienelactone hydrolase domain-containing protein</fullName>
    </recommendedName>
</protein>
<dbReference type="SUPFAM" id="SSF53474">
    <property type="entry name" value="alpha/beta-Hydrolases"/>
    <property type="match status" value="1"/>
</dbReference>
<sequence length="333" mass="34360">MRLSTATQALARAVILAGCALGAPASHAAPQPASPLPGRIEIHAVRSRTLTGEEFLRGGAAGREVLLGGELRLPVGPPAKVPVVVLVHGSGGIGAGADAWARALNEAGIGAFILDTFTGRGIVSTVENQEQLNSLAMMVDAYRALDLLASHPRVRADRIAVMGFSKGAVASVYSAVARFHAAYGGANRFAAHIGFYTPCNVAYDGDATVGPAPIRLFHGISDDYVSIAPCRDYVARLRQAGADATLTEYPDSQHSFDTPTSPPLVAVPKAQSTRNCRLKEGPDGAILNAGTGAAYSLKTDPCVAVGAHVGHNPETTAAARTAVVAFVQGVLLK</sequence>
<reference evidence="4 5" key="1">
    <citation type="submission" date="2015-03" db="EMBL/GenBank/DDBJ databases">
        <title>Genome sequencing of Methylobacterium variabile DSM 16961.</title>
        <authorList>
            <person name="Chaudhry V."/>
            <person name="Patil P.B."/>
        </authorList>
    </citation>
    <scope>NUCLEOTIDE SEQUENCE [LARGE SCALE GENOMIC DNA]</scope>
    <source>
        <strain evidence="4 5">DSM 16961</strain>
    </source>
</reference>
<dbReference type="RefSeq" id="WP_048444188.1">
    <property type="nucleotide sequence ID" value="NZ_LABY01000064.1"/>
</dbReference>